<dbReference type="InterPro" id="IPR005821">
    <property type="entry name" value="Ion_trans_dom"/>
</dbReference>
<evidence type="ECO:0000313" key="9">
    <source>
        <dbReference type="EMBL" id="CAE8582075.1"/>
    </source>
</evidence>
<dbReference type="EMBL" id="CAJNNV010000283">
    <property type="protein sequence ID" value="CAE8582075.1"/>
    <property type="molecule type" value="Genomic_DNA"/>
</dbReference>
<reference evidence="9" key="1">
    <citation type="submission" date="2021-02" db="EMBL/GenBank/DDBJ databases">
        <authorList>
            <person name="Dougan E. K."/>
            <person name="Rhodes N."/>
            <person name="Thang M."/>
            <person name="Chan C."/>
        </authorList>
    </citation>
    <scope>NUCLEOTIDE SEQUENCE</scope>
</reference>
<dbReference type="Proteomes" id="UP000654075">
    <property type="component" value="Unassembled WGS sequence"/>
</dbReference>
<dbReference type="Pfam" id="PF13499">
    <property type="entry name" value="EF-hand_7"/>
    <property type="match status" value="1"/>
</dbReference>
<gene>
    <name evidence="9" type="ORF">PGLA1383_LOCUS1078</name>
</gene>
<protein>
    <recommendedName>
        <fullName evidence="8">EF-hand domain-containing protein</fullName>
    </recommendedName>
</protein>
<feature type="transmembrane region" description="Helical" evidence="7">
    <location>
        <begin position="124"/>
        <end position="142"/>
    </location>
</feature>
<evidence type="ECO:0000256" key="3">
    <source>
        <dbReference type="ARBA" id="ARBA00022837"/>
    </source>
</evidence>
<evidence type="ECO:0000256" key="2">
    <source>
        <dbReference type="ARBA" id="ARBA00022692"/>
    </source>
</evidence>
<feature type="transmembrane region" description="Helical" evidence="7">
    <location>
        <begin position="64"/>
        <end position="85"/>
    </location>
</feature>
<evidence type="ECO:0000256" key="4">
    <source>
        <dbReference type="ARBA" id="ARBA00022989"/>
    </source>
</evidence>
<dbReference type="CDD" id="cd00051">
    <property type="entry name" value="EFh"/>
    <property type="match status" value="2"/>
</dbReference>
<evidence type="ECO:0000313" key="10">
    <source>
        <dbReference type="Proteomes" id="UP000654075"/>
    </source>
</evidence>
<dbReference type="SUPFAM" id="SSF47473">
    <property type="entry name" value="EF-hand"/>
    <property type="match status" value="1"/>
</dbReference>
<feature type="domain" description="EF-hand" evidence="8">
    <location>
        <begin position="320"/>
        <end position="355"/>
    </location>
</feature>
<dbReference type="AlphaFoldDB" id="A0A813D1I0"/>
<dbReference type="GO" id="GO:0005248">
    <property type="term" value="F:voltage-gated sodium channel activity"/>
    <property type="evidence" value="ECO:0007669"/>
    <property type="project" value="TreeGrafter"/>
</dbReference>
<keyword evidence="10" id="KW-1185">Reference proteome</keyword>
<feature type="transmembrane region" description="Helical" evidence="7">
    <location>
        <begin position="271"/>
        <end position="296"/>
    </location>
</feature>
<comment type="subcellular location">
    <subcellularLocation>
        <location evidence="1">Membrane</location>
        <topology evidence="1">Multi-pass membrane protein</topology>
    </subcellularLocation>
</comment>
<dbReference type="InterPro" id="IPR043203">
    <property type="entry name" value="VGCC_Ca_Na"/>
</dbReference>
<feature type="transmembrane region" description="Helical" evidence="7">
    <location>
        <begin position="97"/>
        <end position="115"/>
    </location>
</feature>
<evidence type="ECO:0000256" key="6">
    <source>
        <dbReference type="SAM" id="MobiDB-lite"/>
    </source>
</evidence>
<evidence type="ECO:0000256" key="1">
    <source>
        <dbReference type="ARBA" id="ARBA00004141"/>
    </source>
</evidence>
<dbReference type="GO" id="GO:0001518">
    <property type="term" value="C:voltage-gated sodium channel complex"/>
    <property type="evidence" value="ECO:0007669"/>
    <property type="project" value="TreeGrafter"/>
</dbReference>
<dbReference type="OrthoDB" id="186625at2759"/>
<keyword evidence="5 7" id="KW-0472">Membrane</keyword>
<dbReference type="PANTHER" id="PTHR10037">
    <property type="entry name" value="VOLTAGE-GATED CATION CHANNEL CALCIUM AND SODIUM"/>
    <property type="match status" value="1"/>
</dbReference>
<dbReference type="InterPro" id="IPR027359">
    <property type="entry name" value="Volt_channel_dom_sf"/>
</dbReference>
<keyword evidence="2 7" id="KW-0812">Transmembrane</keyword>
<organism evidence="9 10">
    <name type="scientific">Polarella glacialis</name>
    <name type="common">Dinoflagellate</name>
    <dbReference type="NCBI Taxonomy" id="89957"/>
    <lineage>
        <taxon>Eukaryota</taxon>
        <taxon>Sar</taxon>
        <taxon>Alveolata</taxon>
        <taxon>Dinophyceae</taxon>
        <taxon>Suessiales</taxon>
        <taxon>Suessiaceae</taxon>
        <taxon>Polarella</taxon>
    </lineage>
</organism>
<dbReference type="GO" id="GO:0005509">
    <property type="term" value="F:calcium ion binding"/>
    <property type="evidence" value="ECO:0007669"/>
    <property type="project" value="InterPro"/>
</dbReference>
<dbReference type="PROSITE" id="PS00018">
    <property type="entry name" value="EF_HAND_1"/>
    <property type="match status" value="2"/>
</dbReference>
<dbReference type="Gene3D" id="1.10.287.70">
    <property type="match status" value="1"/>
</dbReference>
<dbReference type="Gene3D" id="1.10.238.10">
    <property type="entry name" value="EF-hand"/>
    <property type="match status" value="1"/>
</dbReference>
<sequence>MASPSSNVDLADVVERKESEPISPTVSRFHRVEEYVSEYSQNRSAIRTCRALIRKIQQSTATDLFVGMIILTDVCLGCYTIDLSAAGKDTPSWVTDYSVFCFAIYTLELLATWFVHKSAVFRDWWFGLDAFIVLAGLLEFYIAAMGADVSSINLVRFLRIFRMVRMLKIFRKWSMLKDLWKLVKMTMACTKMLFWSFIFCFVVMTCWSMIAVELLDPLVIKLANDGAWPDCPQCSQSFKTVMDANLTFFKTIVAGDSWGLLAMPMIAAQPWTAIIFIGSLLTIVFGVLNLIVAVVVDEFAEQRQRDVRHQAQELDDNHEIDLKLLQKMFAKIDQDGSGELSLEELQNGARTNPEFCDRLRVMDIDEKDLEHLFKMLDDDGSGFITPEEFIEALSRWINESKTASRFAKYELIKGFQKQDEFQAMLTKRLDSLERQLFIRRVGCESSQFFSEQGSLDAEETSPGEEAGAEGAGAADALQAAQKALEEAIRSAGNLLQDSGAAEAIADLKSAQQACEIEFEKALCEIMPGFHQWEARNSISKNSSKSAVDCACRTSGEHASCLPYCGGHAHDSLVAVSEAMPPRPFCFAAPSITTPPSTPQMLRGPTPPDAVPTSLWRTLGLQSDAPAGECFDAGEAKCRIAEATVLV</sequence>
<dbReference type="InterPro" id="IPR002048">
    <property type="entry name" value="EF_hand_dom"/>
</dbReference>
<evidence type="ECO:0000259" key="8">
    <source>
        <dbReference type="PROSITE" id="PS50222"/>
    </source>
</evidence>
<evidence type="ECO:0000256" key="5">
    <source>
        <dbReference type="ARBA" id="ARBA00023136"/>
    </source>
</evidence>
<dbReference type="PANTHER" id="PTHR10037:SF62">
    <property type="entry name" value="SODIUM CHANNEL PROTEIN 60E"/>
    <property type="match status" value="1"/>
</dbReference>
<dbReference type="SUPFAM" id="SSF81324">
    <property type="entry name" value="Voltage-gated potassium channels"/>
    <property type="match status" value="1"/>
</dbReference>
<comment type="caution">
    <text evidence="9">The sequence shown here is derived from an EMBL/GenBank/DDBJ whole genome shotgun (WGS) entry which is preliminary data.</text>
</comment>
<dbReference type="Gene3D" id="1.20.120.350">
    <property type="entry name" value="Voltage-gated potassium channels. Chain C"/>
    <property type="match status" value="1"/>
</dbReference>
<feature type="domain" description="EF-hand" evidence="8">
    <location>
        <begin position="364"/>
        <end position="399"/>
    </location>
</feature>
<proteinExistence type="predicted"/>
<evidence type="ECO:0000256" key="7">
    <source>
        <dbReference type="SAM" id="Phobius"/>
    </source>
</evidence>
<keyword evidence="4 7" id="KW-1133">Transmembrane helix</keyword>
<feature type="region of interest" description="Disordered" evidence="6">
    <location>
        <begin position="450"/>
        <end position="474"/>
    </location>
</feature>
<dbReference type="PROSITE" id="PS50222">
    <property type="entry name" value="EF_HAND_2"/>
    <property type="match status" value="2"/>
</dbReference>
<keyword evidence="3" id="KW-0106">Calcium</keyword>
<dbReference type="InterPro" id="IPR011992">
    <property type="entry name" value="EF-hand-dom_pair"/>
</dbReference>
<dbReference type="InterPro" id="IPR018247">
    <property type="entry name" value="EF_Hand_1_Ca_BS"/>
</dbReference>
<dbReference type="SMART" id="SM00054">
    <property type="entry name" value="EFh"/>
    <property type="match status" value="2"/>
</dbReference>
<accession>A0A813D1I0</accession>
<name>A0A813D1I0_POLGL</name>
<dbReference type="Pfam" id="PF00520">
    <property type="entry name" value="Ion_trans"/>
    <property type="match status" value="1"/>
</dbReference>
<feature type="transmembrane region" description="Helical" evidence="7">
    <location>
        <begin position="192"/>
        <end position="212"/>
    </location>
</feature>